<organism evidence="6 7">
    <name type="scientific">Panaeolus cyanescens</name>
    <dbReference type="NCBI Taxonomy" id="181874"/>
    <lineage>
        <taxon>Eukaryota</taxon>
        <taxon>Fungi</taxon>
        <taxon>Dikarya</taxon>
        <taxon>Basidiomycota</taxon>
        <taxon>Agaricomycotina</taxon>
        <taxon>Agaricomycetes</taxon>
        <taxon>Agaricomycetidae</taxon>
        <taxon>Agaricales</taxon>
        <taxon>Agaricineae</taxon>
        <taxon>Galeropsidaceae</taxon>
        <taxon>Panaeolus</taxon>
    </lineage>
</organism>
<accession>A0A409YKZ1</accession>
<evidence type="ECO:0000256" key="5">
    <source>
        <dbReference type="ARBA" id="ARBA00023235"/>
    </source>
</evidence>
<comment type="pathway">
    <text evidence="1">Lipid metabolism; fatty acid beta-oxidation.</text>
</comment>
<evidence type="ECO:0000256" key="2">
    <source>
        <dbReference type="ARBA" id="ARBA00005254"/>
    </source>
</evidence>
<evidence type="ECO:0000256" key="4">
    <source>
        <dbReference type="ARBA" id="ARBA00023098"/>
    </source>
</evidence>
<keyword evidence="4" id="KW-0443">Lipid metabolism</keyword>
<comment type="similarity">
    <text evidence="2">Belongs to the enoyl-CoA hydratase/isomerase family.</text>
</comment>
<dbReference type="InParanoid" id="A0A409YKZ1"/>
<dbReference type="OrthoDB" id="14970at2759"/>
<evidence type="ECO:0000256" key="3">
    <source>
        <dbReference type="ARBA" id="ARBA00022832"/>
    </source>
</evidence>
<dbReference type="GO" id="GO:0051750">
    <property type="term" value="F:delta(3,5)-delta(2,4)-dienoyl-CoA isomerase activity"/>
    <property type="evidence" value="ECO:0007669"/>
    <property type="project" value="TreeGrafter"/>
</dbReference>
<dbReference type="Proteomes" id="UP000284842">
    <property type="component" value="Unassembled WGS sequence"/>
</dbReference>
<dbReference type="SUPFAM" id="SSF52096">
    <property type="entry name" value="ClpP/crotonase"/>
    <property type="match status" value="1"/>
</dbReference>
<name>A0A409YKZ1_9AGAR</name>
<dbReference type="EMBL" id="NHTK01001033">
    <property type="protein sequence ID" value="PPR03695.1"/>
    <property type="molecule type" value="Genomic_DNA"/>
</dbReference>
<reference evidence="6 7" key="1">
    <citation type="journal article" date="2018" name="Evol. Lett.">
        <title>Horizontal gene cluster transfer increased hallucinogenic mushroom diversity.</title>
        <authorList>
            <person name="Reynolds H.T."/>
            <person name="Vijayakumar V."/>
            <person name="Gluck-Thaler E."/>
            <person name="Korotkin H.B."/>
            <person name="Matheny P.B."/>
            <person name="Slot J.C."/>
        </authorList>
    </citation>
    <scope>NUCLEOTIDE SEQUENCE [LARGE SCALE GENOMIC DNA]</scope>
    <source>
        <strain evidence="6 7">2629</strain>
    </source>
</reference>
<sequence length="150" mass="15867">MAEVTAPSPHVLLVDLARLPPKSLGPCDILYVASDTKFTNKEVNIGLAPDIGTLAHLPNVHEQTYTSCGFSAAEALSIGLVSRVVEGGRAEVVKEALDLVKDHSVPENLAYTGAWKTLALMTNGIAEAVHVTPQKDKANEVVNAVKLCAK</sequence>
<keyword evidence="3" id="KW-0276">Fatty acid metabolism</keyword>
<dbReference type="GO" id="GO:0005739">
    <property type="term" value="C:mitochondrion"/>
    <property type="evidence" value="ECO:0007669"/>
    <property type="project" value="TreeGrafter"/>
</dbReference>
<gene>
    <name evidence="6" type="ORF">CVT24_007416</name>
</gene>
<dbReference type="Gene3D" id="3.90.226.10">
    <property type="entry name" value="2-enoyl-CoA Hydratase, Chain A, domain 1"/>
    <property type="match status" value="1"/>
</dbReference>
<dbReference type="STRING" id="181874.A0A409YKZ1"/>
<dbReference type="PANTHER" id="PTHR43149:SF1">
    <property type="entry name" value="DELTA(3,5)-DELTA(2,4)-DIENOYL-COA ISOMERASE, MITOCHONDRIAL"/>
    <property type="match status" value="1"/>
</dbReference>
<dbReference type="InterPro" id="IPR014748">
    <property type="entry name" value="Enoyl-CoA_hydra_C"/>
</dbReference>
<dbReference type="InterPro" id="IPR045002">
    <property type="entry name" value="Ech1-like"/>
</dbReference>
<dbReference type="PANTHER" id="PTHR43149">
    <property type="entry name" value="ENOYL-COA HYDRATASE"/>
    <property type="match status" value="1"/>
</dbReference>
<dbReference type="Gene3D" id="1.10.12.10">
    <property type="entry name" value="Lyase 2-enoyl-coa Hydratase, Chain A, domain 2"/>
    <property type="match status" value="1"/>
</dbReference>
<keyword evidence="5" id="KW-0413">Isomerase</keyword>
<dbReference type="InterPro" id="IPR029045">
    <property type="entry name" value="ClpP/crotonase-like_dom_sf"/>
</dbReference>
<evidence type="ECO:0000256" key="1">
    <source>
        <dbReference type="ARBA" id="ARBA00005005"/>
    </source>
</evidence>
<dbReference type="Pfam" id="PF00378">
    <property type="entry name" value="ECH_1"/>
    <property type="match status" value="1"/>
</dbReference>
<dbReference type="InterPro" id="IPR001753">
    <property type="entry name" value="Enoyl-CoA_hydra/iso"/>
</dbReference>
<keyword evidence="7" id="KW-1185">Reference proteome</keyword>
<evidence type="ECO:0000313" key="7">
    <source>
        <dbReference type="Proteomes" id="UP000284842"/>
    </source>
</evidence>
<dbReference type="AlphaFoldDB" id="A0A409YKZ1"/>
<dbReference type="GO" id="GO:0006635">
    <property type="term" value="P:fatty acid beta-oxidation"/>
    <property type="evidence" value="ECO:0007669"/>
    <property type="project" value="UniProtKB-UniPathway"/>
</dbReference>
<protein>
    <submittedName>
        <fullName evidence="6">Uncharacterized protein</fullName>
    </submittedName>
</protein>
<proteinExistence type="inferred from homology"/>
<evidence type="ECO:0000313" key="6">
    <source>
        <dbReference type="EMBL" id="PPR03695.1"/>
    </source>
</evidence>
<comment type="caution">
    <text evidence="6">The sequence shown here is derived from an EMBL/GenBank/DDBJ whole genome shotgun (WGS) entry which is preliminary data.</text>
</comment>
<dbReference type="UniPathway" id="UPA00659"/>